<dbReference type="GO" id="GO:0000976">
    <property type="term" value="F:transcription cis-regulatory region binding"/>
    <property type="evidence" value="ECO:0007669"/>
    <property type="project" value="TreeGrafter"/>
</dbReference>
<dbReference type="EMBL" id="LR134363">
    <property type="protein sequence ID" value="VEG74486.1"/>
    <property type="molecule type" value="Genomic_DNA"/>
</dbReference>
<dbReference type="KEGG" id="asla:NCTC11923_01120"/>
<dbReference type="Pfam" id="PF13377">
    <property type="entry name" value="Peripla_BP_3"/>
    <property type="match status" value="1"/>
</dbReference>
<dbReference type="CDD" id="cd01392">
    <property type="entry name" value="HTH_LacI"/>
    <property type="match status" value="1"/>
</dbReference>
<gene>
    <name evidence="5" type="primary">rbsR</name>
    <name evidence="5" type="ORF">NCTC11923_01120</name>
</gene>
<dbReference type="PROSITE" id="PS50932">
    <property type="entry name" value="HTH_LACI_2"/>
    <property type="match status" value="1"/>
</dbReference>
<dbReference type="Gene3D" id="1.10.260.40">
    <property type="entry name" value="lambda repressor-like DNA-binding domains"/>
    <property type="match status" value="1"/>
</dbReference>
<accession>A0A3S4U1Z4</accession>
<keyword evidence="2" id="KW-0238">DNA-binding</keyword>
<dbReference type="SMART" id="SM00354">
    <property type="entry name" value="HTH_LACI"/>
    <property type="match status" value="1"/>
</dbReference>
<organism evidence="5 6">
    <name type="scientific">Actinomyces slackii</name>
    <dbReference type="NCBI Taxonomy" id="52774"/>
    <lineage>
        <taxon>Bacteria</taxon>
        <taxon>Bacillati</taxon>
        <taxon>Actinomycetota</taxon>
        <taxon>Actinomycetes</taxon>
        <taxon>Actinomycetales</taxon>
        <taxon>Actinomycetaceae</taxon>
        <taxon>Actinomyces</taxon>
    </lineage>
</organism>
<dbReference type="InterPro" id="IPR046335">
    <property type="entry name" value="LacI/GalR-like_sensor"/>
</dbReference>
<dbReference type="RefSeq" id="WP_034515724.1">
    <property type="nucleotide sequence ID" value="NZ_LR134363.1"/>
</dbReference>
<feature type="domain" description="HTH lacI-type" evidence="4">
    <location>
        <begin position="9"/>
        <end position="63"/>
    </location>
</feature>
<evidence type="ECO:0000313" key="6">
    <source>
        <dbReference type="Proteomes" id="UP000276899"/>
    </source>
</evidence>
<dbReference type="STRING" id="1278298.GCA_000428685_01485"/>
<keyword evidence="1" id="KW-0805">Transcription regulation</keyword>
<dbReference type="PANTHER" id="PTHR30146:SF153">
    <property type="entry name" value="LACTOSE OPERON REPRESSOR"/>
    <property type="match status" value="1"/>
</dbReference>
<evidence type="ECO:0000256" key="1">
    <source>
        <dbReference type="ARBA" id="ARBA00023015"/>
    </source>
</evidence>
<dbReference type="InterPro" id="IPR000843">
    <property type="entry name" value="HTH_LacI"/>
</dbReference>
<dbReference type="Proteomes" id="UP000276899">
    <property type="component" value="Chromosome"/>
</dbReference>
<dbReference type="Pfam" id="PF00356">
    <property type="entry name" value="LacI"/>
    <property type="match status" value="1"/>
</dbReference>
<dbReference type="PANTHER" id="PTHR30146">
    <property type="entry name" value="LACI-RELATED TRANSCRIPTIONAL REPRESSOR"/>
    <property type="match status" value="1"/>
</dbReference>
<protein>
    <submittedName>
        <fullName evidence="5">Ribose operon repressor</fullName>
    </submittedName>
</protein>
<evidence type="ECO:0000256" key="3">
    <source>
        <dbReference type="ARBA" id="ARBA00023163"/>
    </source>
</evidence>
<dbReference type="SUPFAM" id="SSF53822">
    <property type="entry name" value="Periplasmic binding protein-like I"/>
    <property type="match status" value="1"/>
</dbReference>
<dbReference type="SUPFAM" id="SSF47413">
    <property type="entry name" value="lambda repressor-like DNA-binding domains"/>
    <property type="match status" value="1"/>
</dbReference>
<dbReference type="GO" id="GO:0003700">
    <property type="term" value="F:DNA-binding transcription factor activity"/>
    <property type="evidence" value="ECO:0007669"/>
    <property type="project" value="TreeGrafter"/>
</dbReference>
<name>A0A3S4U1Z4_9ACTO</name>
<dbReference type="CDD" id="cd06267">
    <property type="entry name" value="PBP1_LacI_sugar_binding-like"/>
    <property type="match status" value="1"/>
</dbReference>
<proteinExistence type="predicted"/>
<sequence>MARGRDGRVTIATVAARTGRSISTVSAALNGQAGVAASTRAQILQAAQELGYSADPRARMLRQRHTGLIGASFAVDQAFQGLIVDGLYRASSELGHSLVLAASTPHRGVAQGLEGLLSERCEGLVLIDPDASDPVLTAAARRAQTVLICRDTSLEDVDEVNSRDDVGVTALVDHLVMTGRRAIVHVDGARQTSAAPRVRIYSRAMTEHGLGDQVRVLPGGADEESGARAVCALMEGEGPLPEALLCFNDHCAVGALMELRRRGVRVPQEVAVTGYDGIPLTGASSFSLTTVRQEAGVLAEVAVRALLARTHPERAGQMPAGVVRRERELGGSTYSVMPSLLIRDTTAPRHA</sequence>
<keyword evidence="6" id="KW-1185">Reference proteome</keyword>
<dbReference type="Gene3D" id="3.40.50.2300">
    <property type="match status" value="2"/>
</dbReference>
<reference evidence="5 6" key="1">
    <citation type="submission" date="2018-12" db="EMBL/GenBank/DDBJ databases">
        <authorList>
            <consortium name="Pathogen Informatics"/>
        </authorList>
    </citation>
    <scope>NUCLEOTIDE SEQUENCE [LARGE SCALE GENOMIC DNA]</scope>
    <source>
        <strain evidence="5 6">NCTC11923</strain>
    </source>
</reference>
<evidence type="ECO:0000313" key="5">
    <source>
        <dbReference type="EMBL" id="VEG74486.1"/>
    </source>
</evidence>
<dbReference type="AlphaFoldDB" id="A0A3S4U1Z4"/>
<dbReference type="InterPro" id="IPR028082">
    <property type="entry name" value="Peripla_BP_I"/>
</dbReference>
<keyword evidence="3" id="KW-0804">Transcription</keyword>
<dbReference type="InterPro" id="IPR010982">
    <property type="entry name" value="Lambda_DNA-bd_dom_sf"/>
</dbReference>
<evidence type="ECO:0000256" key="2">
    <source>
        <dbReference type="ARBA" id="ARBA00023125"/>
    </source>
</evidence>
<evidence type="ECO:0000259" key="4">
    <source>
        <dbReference type="PROSITE" id="PS50932"/>
    </source>
</evidence>